<dbReference type="SUPFAM" id="SSF52540">
    <property type="entry name" value="P-loop containing nucleoside triphosphate hydrolases"/>
    <property type="match status" value="2"/>
</dbReference>
<comment type="caution">
    <text evidence="3">The sequence shown here is derived from an EMBL/GenBank/DDBJ whole genome shotgun (WGS) entry which is preliminary data.</text>
</comment>
<reference evidence="3 4" key="1">
    <citation type="journal article" date="2017" name="Front. Microbiol.">
        <title>New Insights into the Diversity of the Genus Faecalibacterium.</title>
        <authorList>
            <person name="Benevides L."/>
            <person name="Burman S."/>
            <person name="Martin R."/>
            <person name="Robert V."/>
            <person name="Thomas M."/>
            <person name="Miquel S."/>
            <person name="Chain F."/>
            <person name="Sokol H."/>
            <person name="Bermudez-Humaran L.G."/>
            <person name="Morrison M."/>
            <person name="Langella P."/>
            <person name="Azevedo V.A."/>
            <person name="Chatel J.M."/>
            <person name="Soares S."/>
        </authorList>
    </citation>
    <scope>NUCLEOTIDE SEQUENCE [LARGE SCALE GENOMIC DNA]</scope>
    <source>
        <strain evidence="3 4">CNCM I 4546</strain>
    </source>
</reference>
<dbReference type="Pfam" id="PF00271">
    <property type="entry name" value="Helicase_C"/>
    <property type="match status" value="1"/>
</dbReference>
<gene>
    <name evidence="3" type="ORF">CGS55_10045</name>
</gene>
<dbReference type="Pfam" id="PF04851">
    <property type="entry name" value="ResIII"/>
    <property type="match status" value="1"/>
</dbReference>
<dbReference type="GO" id="GO:0003677">
    <property type="term" value="F:DNA binding"/>
    <property type="evidence" value="ECO:0007669"/>
    <property type="project" value="InterPro"/>
</dbReference>
<dbReference type="GO" id="GO:0005524">
    <property type="term" value="F:ATP binding"/>
    <property type="evidence" value="ECO:0007669"/>
    <property type="project" value="InterPro"/>
</dbReference>
<feature type="non-terminal residue" evidence="3">
    <location>
        <position position="1"/>
    </location>
</feature>
<evidence type="ECO:0000313" key="4">
    <source>
        <dbReference type="Proteomes" id="UP000219901"/>
    </source>
</evidence>
<keyword evidence="1" id="KW-0175">Coiled coil</keyword>
<dbReference type="PROSITE" id="PS51194">
    <property type="entry name" value="HELICASE_CTER"/>
    <property type="match status" value="1"/>
</dbReference>
<evidence type="ECO:0000259" key="2">
    <source>
        <dbReference type="PROSITE" id="PS51194"/>
    </source>
</evidence>
<dbReference type="AlphaFoldDB" id="A0A2A6ZYW3"/>
<dbReference type="InterPro" id="IPR006935">
    <property type="entry name" value="Helicase/UvrB_N"/>
</dbReference>
<feature type="non-terminal residue" evidence="3">
    <location>
        <position position="966"/>
    </location>
</feature>
<dbReference type="PANTHER" id="PTHR41313:SF1">
    <property type="entry name" value="DNA METHYLASE ADENINE-SPECIFIC DOMAIN-CONTAINING PROTEIN"/>
    <property type="match status" value="1"/>
</dbReference>
<organism evidence="3 4">
    <name type="scientific">Faecalibacterium prausnitzii</name>
    <dbReference type="NCBI Taxonomy" id="853"/>
    <lineage>
        <taxon>Bacteria</taxon>
        <taxon>Bacillati</taxon>
        <taxon>Bacillota</taxon>
        <taxon>Clostridia</taxon>
        <taxon>Eubacteriales</taxon>
        <taxon>Oscillospiraceae</taxon>
        <taxon>Faecalibacterium</taxon>
    </lineage>
</organism>
<dbReference type="EMBL" id="NMTV01000059">
    <property type="protein sequence ID" value="PDX72094.1"/>
    <property type="molecule type" value="Genomic_DNA"/>
</dbReference>
<evidence type="ECO:0000256" key="1">
    <source>
        <dbReference type="SAM" id="Coils"/>
    </source>
</evidence>
<protein>
    <submittedName>
        <fullName evidence="3">N-domain protein, SNF2 family</fullName>
    </submittedName>
</protein>
<dbReference type="Proteomes" id="UP000219901">
    <property type="component" value="Unassembled WGS sequence"/>
</dbReference>
<proteinExistence type="predicted"/>
<dbReference type="GO" id="GO:0016787">
    <property type="term" value="F:hydrolase activity"/>
    <property type="evidence" value="ECO:0007669"/>
    <property type="project" value="InterPro"/>
</dbReference>
<dbReference type="InterPro" id="IPR027417">
    <property type="entry name" value="P-loop_NTPase"/>
</dbReference>
<feature type="domain" description="Helicase C-terminal" evidence="2">
    <location>
        <begin position="647"/>
        <end position="810"/>
    </location>
</feature>
<dbReference type="InterPro" id="IPR014001">
    <property type="entry name" value="Helicase_ATP-bd"/>
</dbReference>
<sequence>GTPGNYERITTELSGVIFKEPAADADDPEAGWQTADEYLSGNVRDKLRMAQLAAESHPEFRVNVEALEKAQPKDLEASEIDVRLGATWLDPSIVQQFMMETFQPPYRIRYNNAITVRYSPYTSEWRISNKSATGYGDIMATETYGTRRANAYKILEDTLNLRDSRVYDTIEEDGKEKRVLNQNETTLAQQKQQAIKDAFAGWVWKDPQRRTLLVKKYNELFNSTRPREYDGSHIHFVGMNPEISLREHQRNAIAHVLYGHNTLLAHEVGAGKTFEMAAAAMESKRLGLCQKSLFVVPNHLTEQWASEFLHLYPNAKLLVTSRKDFEPGNRKTFCSRIATGDYDAVIIGHSQFEKIPLSAERQERLIQEQMDEIEEAIEEAKAQVGEHFTVKQLEKLRKSLKQKLEKLQGADRKDDVVTFEQLGVDRLFVDESQAFKNLYLYTKMRNVAGLSTSEAQKSSDMFGKCRYLDEITGGRGVIFATGTPLSNSMTEMYTLMRYLQYNTLQQKGLTHFDAWASTFGETTTAIELAPEGTGYRARTRFAKFFNLPELMAMFKEAADIKTSDQLNLPVPQAKFETVVVKPSEIQQDMVQALSERAAEVHSGSVDPSVDNMLKITSDGRKIGLDQRLMNSALPDDPSSKLNACVNNVLRIWNDTKEQKLTQLIFCDMSTPKGDGSFNVYDDIRSKLLTAGVPEQEIEFIHNADTENKKAELFSKVRSGQVRVLLGSTAKMGAGTNVQTLLVAVHHLDVGWRPSDMTQRNGRIIRQGNQNKQVYVYNYVTESTFDAYLYQTLENKQKFISQIMTSKSPMRSCDDIDEQALSYAEIKALCAGDPRIREKMDLDVQVAKLKVLRGDFQNQKYRLEDKLLKTFPEEIQKQKTRIAALQQDSQIAAAHPQDKENFCGMTIKGMVYDDKKAAGERLLLARQEMPNADMMLLGTYRGFELNIRFDSFKNEHQAVLRAELSYP</sequence>
<dbReference type="RefSeq" id="WP_179860648.1">
    <property type="nucleotide sequence ID" value="NZ_NMTV01000059.1"/>
</dbReference>
<evidence type="ECO:0000313" key="3">
    <source>
        <dbReference type="EMBL" id="PDX72094.1"/>
    </source>
</evidence>
<dbReference type="SMART" id="SM00487">
    <property type="entry name" value="DEXDc"/>
    <property type="match status" value="1"/>
</dbReference>
<dbReference type="InterPro" id="IPR001650">
    <property type="entry name" value="Helicase_C-like"/>
</dbReference>
<dbReference type="PANTHER" id="PTHR41313">
    <property type="entry name" value="ADENINE-SPECIFIC METHYLTRANSFERASE"/>
    <property type="match status" value="1"/>
</dbReference>
<dbReference type="Gene3D" id="3.40.50.300">
    <property type="entry name" value="P-loop containing nucleotide triphosphate hydrolases"/>
    <property type="match status" value="2"/>
</dbReference>
<accession>A0A2A6ZYW3</accession>
<name>A0A2A6ZYW3_9FIRM</name>
<feature type="coiled-coil region" evidence="1">
    <location>
        <begin position="359"/>
        <end position="413"/>
    </location>
</feature>
<dbReference type="InterPro" id="IPR052933">
    <property type="entry name" value="DNA_Protect_Modify"/>
</dbReference>